<feature type="region of interest" description="Disordered" evidence="4">
    <location>
        <begin position="149"/>
        <end position="240"/>
    </location>
</feature>
<dbReference type="PANTHER" id="PTHR16093">
    <property type="entry name" value="COILED-COIL DOMAIN-CONTAINING PROTEIN 120 FAMILY MEMBER"/>
    <property type="match status" value="1"/>
</dbReference>
<proteinExistence type="predicted"/>
<protein>
    <submittedName>
        <fullName evidence="7">Innate immunity activator a</fullName>
    </submittedName>
</protein>
<keyword evidence="8" id="KW-1185">Reference proteome</keyword>
<sequence length="408" mass="45221">MLLKTILWLTLKWNNTFLSSPPGPDSPSTPLKDESTHTRALKLKHQALEQSLEICLLELRKLCIREAELTGQLSSDYPLIRIGASFKLDEGLICQDGEDPELHSLAADLALQSQILEAARRLSLEHHLSKPQKKSRLQQCKREEKKFKDLQEAVTRQRARSQRGSPQTAGSAHTLKGEGSRRAPPSGEKDPLQPLPLQQSQGQTGVEHERSPIQNSPWKESSLDQPYQKLPKPQSACSSRSRLVLRLKSSCSPPSPTEIPKLCPPPYGFHYGAQGKGPASPLSPSNNMCRTPQPQRARPEEGFSSAGRAMKAPPPPYSRLVRTPSLNEYPGHGSPVMPREVVSEELKSWHQRNKLQRFPPGSGERLGRSQRVNNGPGSPQPPVVLQRAADGTPVQWFVEEDAELVSQV</sequence>
<accession>A0A8C4Z8D7</accession>
<comment type="subcellular location">
    <subcellularLocation>
        <location evidence="1">Cytoplasm</location>
    </subcellularLocation>
</comment>
<feature type="compositionally biased region" description="Basic and acidic residues" evidence="4">
    <location>
        <begin position="175"/>
        <end position="191"/>
    </location>
</feature>
<dbReference type="AlphaFoldDB" id="A0A8C4Z8D7"/>
<evidence type="ECO:0000256" key="5">
    <source>
        <dbReference type="SAM" id="SignalP"/>
    </source>
</evidence>
<reference evidence="7" key="3">
    <citation type="submission" date="2025-09" db="UniProtKB">
        <authorList>
            <consortium name="Ensembl"/>
        </authorList>
    </citation>
    <scope>IDENTIFICATION</scope>
</reference>
<keyword evidence="3" id="KW-0175">Coiled coil</keyword>
<dbReference type="PANTHER" id="PTHR16093:SF4">
    <property type="entry name" value="INNATE IMMUNITY ACTIVATOR PROTEIN"/>
    <property type="match status" value="1"/>
</dbReference>
<feature type="chain" id="PRO_5034015772" evidence="5">
    <location>
        <begin position="19"/>
        <end position="408"/>
    </location>
</feature>
<name>A0A8C4Z8D7_GADMO</name>
<organism evidence="7 8">
    <name type="scientific">Gadus morhua</name>
    <name type="common">Atlantic cod</name>
    <dbReference type="NCBI Taxonomy" id="8049"/>
    <lineage>
        <taxon>Eukaryota</taxon>
        <taxon>Metazoa</taxon>
        <taxon>Chordata</taxon>
        <taxon>Craniata</taxon>
        <taxon>Vertebrata</taxon>
        <taxon>Euteleostomi</taxon>
        <taxon>Actinopterygii</taxon>
        <taxon>Neopterygii</taxon>
        <taxon>Teleostei</taxon>
        <taxon>Neoteleostei</taxon>
        <taxon>Acanthomorphata</taxon>
        <taxon>Zeiogadaria</taxon>
        <taxon>Gadariae</taxon>
        <taxon>Gadiformes</taxon>
        <taxon>Gadoidei</taxon>
        <taxon>Gadidae</taxon>
        <taxon>Gadus</taxon>
    </lineage>
</organism>
<evidence type="ECO:0000256" key="4">
    <source>
        <dbReference type="SAM" id="MobiDB-lite"/>
    </source>
</evidence>
<reference evidence="7" key="1">
    <citation type="submission" date="2019-07" db="EMBL/GenBank/DDBJ databases">
        <authorList>
            <consortium name="Wellcome Sanger Institute Data Sharing"/>
        </authorList>
    </citation>
    <scope>NUCLEOTIDE SEQUENCE [LARGE SCALE GENOMIC DNA]</scope>
</reference>
<feature type="domain" description="Cytohesin Ubiquitin Protein Inducing" evidence="6">
    <location>
        <begin position="22"/>
        <end position="130"/>
    </location>
</feature>
<dbReference type="Ensembl" id="ENSGMOT00000009019.2">
    <property type="protein sequence ID" value="ENSGMOP00000008774.2"/>
    <property type="gene ID" value="ENSGMOG00000008201.2"/>
</dbReference>
<evidence type="ECO:0000256" key="1">
    <source>
        <dbReference type="ARBA" id="ARBA00004496"/>
    </source>
</evidence>
<dbReference type="GO" id="GO:0005737">
    <property type="term" value="C:cytoplasm"/>
    <property type="evidence" value="ECO:0007669"/>
    <property type="project" value="UniProtKB-SubCell"/>
</dbReference>
<feature type="compositionally biased region" description="Polar residues" evidence="4">
    <location>
        <begin position="212"/>
        <end position="225"/>
    </location>
</feature>
<dbReference type="GO" id="GO:0031398">
    <property type="term" value="P:positive regulation of protein ubiquitination"/>
    <property type="evidence" value="ECO:0007669"/>
    <property type="project" value="TreeGrafter"/>
</dbReference>
<dbReference type="InterPro" id="IPR043447">
    <property type="entry name" value="CCDC120/INAVA"/>
</dbReference>
<dbReference type="GO" id="GO:0034334">
    <property type="term" value="P:adherens junction maintenance"/>
    <property type="evidence" value="ECO:0007669"/>
    <property type="project" value="TreeGrafter"/>
</dbReference>
<evidence type="ECO:0000256" key="2">
    <source>
        <dbReference type="ARBA" id="ARBA00022490"/>
    </source>
</evidence>
<evidence type="ECO:0000313" key="7">
    <source>
        <dbReference type="Ensembl" id="ENSGMOP00000008774.2"/>
    </source>
</evidence>
<keyword evidence="5" id="KW-0732">Signal</keyword>
<evidence type="ECO:0000313" key="8">
    <source>
        <dbReference type="Proteomes" id="UP000694546"/>
    </source>
</evidence>
<evidence type="ECO:0000256" key="3">
    <source>
        <dbReference type="ARBA" id="ARBA00023054"/>
    </source>
</evidence>
<dbReference type="InterPro" id="IPR021774">
    <property type="entry name" value="CUPID"/>
</dbReference>
<feature type="compositionally biased region" description="Polar residues" evidence="4">
    <location>
        <begin position="162"/>
        <end position="171"/>
    </location>
</feature>
<feature type="signal peptide" evidence="5">
    <location>
        <begin position="1"/>
        <end position="18"/>
    </location>
</feature>
<feature type="compositionally biased region" description="Polar residues" evidence="4">
    <location>
        <begin position="282"/>
        <end position="294"/>
    </location>
</feature>
<dbReference type="GeneTree" id="ENSGT00940000154102"/>
<feature type="region of interest" description="Disordered" evidence="4">
    <location>
        <begin position="273"/>
        <end position="384"/>
    </location>
</feature>
<keyword evidence="2" id="KW-0963">Cytoplasm</keyword>
<dbReference type="OMA" id="QKNIAGE"/>
<reference evidence="7" key="2">
    <citation type="submission" date="2025-08" db="UniProtKB">
        <authorList>
            <consortium name="Ensembl"/>
        </authorList>
    </citation>
    <scope>IDENTIFICATION</scope>
</reference>
<dbReference type="Pfam" id="PF11819">
    <property type="entry name" value="CUPID"/>
    <property type="match status" value="1"/>
</dbReference>
<evidence type="ECO:0000259" key="6">
    <source>
        <dbReference type="Pfam" id="PF11819"/>
    </source>
</evidence>
<dbReference type="Proteomes" id="UP000694546">
    <property type="component" value="Chromosome 1"/>
</dbReference>